<accession>E3SQC5</accession>
<dbReference type="OrthoDB" id="29156at10239"/>
<sequence>MSVKIVRIKSGEDIICDLHEVITKDEQQSVVGFQFSKPYSVFLETGNQREFLIEGDSPIQEEAEPILMMEPWVPLAAKQHVIVRADEVVTAYDPLPEVINKYNELVEATDGRVTGEIDPVEDQA</sequence>
<gene>
    <name evidence="1" type="ORF">Syn19_160</name>
</gene>
<dbReference type="GeneID" id="10328409"/>
<dbReference type="Proteomes" id="UP000006535">
    <property type="component" value="Segment"/>
</dbReference>
<reference evidence="1 2" key="1">
    <citation type="journal article" date="2010" name="Environ. Microbiol.">
        <title>Genomic analysis of oceanic cyanobacterial myoviruses compared with T4-like myoviruses from diverse hosts and environments.</title>
        <authorList>
            <person name="Sullivan M.B."/>
            <person name="Huang K.H."/>
            <person name="Ignacio-Espinoza J.C."/>
            <person name="Berlin A.M."/>
            <person name="Kelly L."/>
            <person name="Weigele P.R."/>
            <person name="DeFrancesco A.S."/>
            <person name="Kern S.E."/>
            <person name="Thompson L.R."/>
            <person name="Young S."/>
            <person name="Yandava C."/>
            <person name="Fu R."/>
            <person name="Krastins B."/>
            <person name="Chase M."/>
            <person name="Sarracino D."/>
            <person name="Osburne M.S."/>
            <person name="Henn M.R."/>
            <person name="Chisholm S.W."/>
        </authorList>
    </citation>
    <scope>NUCLEOTIDE SEQUENCE [LARGE SCALE GENOMIC DNA]</scope>
    <source>
        <strain evidence="1">Syn19</strain>
    </source>
</reference>
<dbReference type="RefSeq" id="YP_004323993.1">
    <property type="nucleotide sequence ID" value="NC_015286.1"/>
</dbReference>
<protein>
    <submittedName>
        <fullName evidence="1">Uncharacterized protein</fullName>
    </submittedName>
</protein>
<keyword evidence="2" id="KW-1185">Reference proteome</keyword>
<name>E3SQC5_9CAUD</name>
<dbReference type="EMBL" id="GU071106">
    <property type="protein sequence ID" value="ADO99397.1"/>
    <property type="molecule type" value="Genomic_DNA"/>
</dbReference>
<evidence type="ECO:0000313" key="2">
    <source>
        <dbReference type="Proteomes" id="UP000006535"/>
    </source>
</evidence>
<dbReference type="Pfam" id="PF20198">
    <property type="entry name" value="DUF6561"/>
    <property type="match status" value="1"/>
</dbReference>
<dbReference type="Gene3D" id="2.30.30.100">
    <property type="match status" value="1"/>
</dbReference>
<evidence type="ECO:0000313" key="1">
    <source>
        <dbReference type="EMBL" id="ADO99397.1"/>
    </source>
</evidence>
<organism evidence="1 2">
    <name type="scientific">Synechococcus phage Syn19</name>
    <dbReference type="NCBI Taxonomy" id="445684"/>
    <lineage>
        <taxon>Viruses</taxon>
        <taxon>Duplodnaviria</taxon>
        <taxon>Heunggongvirae</taxon>
        <taxon>Uroviricota</taxon>
        <taxon>Caudoviricetes</taxon>
        <taxon>Pantevenvirales</taxon>
        <taxon>Kyanoviridae</taxon>
        <taxon>Pontusvirus</taxon>
        <taxon>Pontusvirus syn19</taxon>
    </lineage>
</organism>
<proteinExistence type="predicted"/>
<dbReference type="InterPro" id="IPR046691">
    <property type="entry name" value="DUF6561"/>
</dbReference>
<dbReference type="KEGG" id="vg:10328409"/>